<accession>A0ABT3NS84</accession>
<dbReference type="InterPro" id="IPR000182">
    <property type="entry name" value="GNAT_dom"/>
</dbReference>
<sequence length="174" mass="18717">MALVADAPSHASDPADWNVRRLAASDLSRIERHLLGLDAADRRARFGLALGDAAVHAYAQRLDLERAVVFGAIDRLSGELLGIAEAQPVHFMHRVEVAVSVHPGHRRRGIGRLLVSAALAAAFARGAHVGEFVFAPANRPIVALMRSLDAWMAGTMDRAEIRRFSAATETAKTA</sequence>
<comment type="caution">
    <text evidence="2">The sequence shown here is derived from an EMBL/GenBank/DDBJ whole genome shotgun (WGS) entry which is preliminary data.</text>
</comment>
<evidence type="ECO:0000313" key="3">
    <source>
        <dbReference type="Proteomes" id="UP001526430"/>
    </source>
</evidence>
<name>A0ABT3NS84_9PROT</name>
<dbReference type="RefSeq" id="WP_301588871.1">
    <property type="nucleotide sequence ID" value="NZ_JAPFQI010000002.1"/>
</dbReference>
<dbReference type="EMBL" id="JAPFQI010000002">
    <property type="protein sequence ID" value="MCW8085024.1"/>
    <property type="molecule type" value="Genomic_DNA"/>
</dbReference>
<organism evidence="2 3">
    <name type="scientific">Sabulicella glaciei</name>
    <dbReference type="NCBI Taxonomy" id="2984948"/>
    <lineage>
        <taxon>Bacteria</taxon>
        <taxon>Pseudomonadati</taxon>
        <taxon>Pseudomonadota</taxon>
        <taxon>Alphaproteobacteria</taxon>
        <taxon>Acetobacterales</taxon>
        <taxon>Acetobacteraceae</taxon>
        <taxon>Sabulicella</taxon>
    </lineage>
</organism>
<proteinExistence type="predicted"/>
<evidence type="ECO:0000259" key="1">
    <source>
        <dbReference type="PROSITE" id="PS51186"/>
    </source>
</evidence>
<dbReference type="Gene3D" id="3.40.630.30">
    <property type="match status" value="1"/>
</dbReference>
<reference evidence="2 3" key="1">
    <citation type="submission" date="2022-10" db="EMBL/GenBank/DDBJ databases">
        <title>Roseococcus glaciei nov., sp. nov., isolated from glacier.</title>
        <authorList>
            <person name="Liu Q."/>
            <person name="Xin Y.-H."/>
        </authorList>
    </citation>
    <scope>NUCLEOTIDE SEQUENCE [LARGE SCALE GENOMIC DNA]</scope>
    <source>
        <strain evidence="2 3">MDT2-1-1</strain>
    </source>
</reference>
<protein>
    <submittedName>
        <fullName evidence="2">GNAT family N-acetyltransferase</fullName>
    </submittedName>
</protein>
<evidence type="ECO:0000313" key="2">
    <source>
        <dbReference type="EMBL" id="MCW8085024.1"/>
    </source>
</evidence>
<dbReference type="SUPFAM" id="SSF55729">
    <property type="entry name" value="Acyl-CoA N-acyltransferases (Nat)"/>
    <property type="match status" value="1"/>
</dbReference>
<dbReference type="InterPro" id="IPR016181">
    <property type="entry name" value="Acyl_CoA_acyltransferase"/>
</dbReference>
<dbReference type="Pfam" id="PF00583">
    <property type="entry name" value="Acetyltransf_1"/>
    <property type="match status" value="1"/>
</dbReference>
<feature type="domain" description="N-acetyltransferase" evidence="1">
    <location>
        <begin position="25"/>
        <end position="174"/>
    </location>
</feature>
<dbReference type="Proteomes" id="UP001526430">
    <property type="component" value="Unassembled WGS sequence"/>
</dbReference>
<gene>
    <name evidence="2" type="ORF">OF850_05245</name>
</gene>
<dbReference type="PROSITE" id="PS51186">
    <property type="entry name" value="GNAT"/>
    <property type="match status" value="1"/>
</dbReference>
<keyword evidence="3" id="KW-1185">Reference proteome</keyword>